<sequence length="98" mass="11167">METQCGFRGNRSTVDMIFCLRQLQENCIEQDRRLYIVFVEFSKAFGTVGRTGLWQLQRKYGCTEKFTTMIEALHTGMIANVSDGGEVSESFRVTIGVK</sequence>
<dbReference type="Proteomes" id="UP001209878">
    <property type="component" value="Unassembled WGS sequence"/>
</dbReference>
<proteinExistence type="predicted"/>
<evidence type="ECO:0000313" key="1">
    <source>
        <dbReference type="EMBL" id="KAK2164722.1"/>
    </source>
</evidence>
<protein>
    <recommendedName>
        <fullName evidence="3">Reverse transcriptase domain-containing protein</fullName>
    </recommendedName>
</protein>
<organism evidence="1 2">
    <name type="scientific">Ridgeia piscesae</name>
    <name type="common">Tubeworm</name>
    <dbReference type="NCBI Taxonomy" id="27915"/>
    <lineage>
        <taxon>Eukaryota</taxon>
        <taxon>Metazoa</taxon>
        <taxon>Spiralia</taxon>
        <taxon>Lophotrochozoa</taxon>
        <taxon>Annelida</taxon>
        <taxon>Polychaeta</taxon>
        <taxon>Sedentaria</taxon>
        <taxon>Canalipalpata</taxon>
        <taxon>Sabellida</taxon>
        <taxon>Siboglinidae</taxon>
        <taxon>Ridgeia</taxon>
    </lineage>
</organism>
<comment type="caution">
    <text evidence="1">The sequence shown here is derived from an EMBL/GenBank/DDBJ whole genome shotgun (WGS) entry which is preliminary data.</text>
</comment>
<dbReference type="PANTHER" id="PTHR47027:SF20">
    <property type="entry name" value="REVERSE TRANSCRIPTASE-LIKE PROTEIN WITH RNA-DIRECTED DNA POLYMERASE DOMAIN"/>
    <property type="match status" value="1"/>
</dbReference>
<reference evidence="1" key="1">
    <citation type="journal article" date="2023" name="Mol. Biol. Evol.">
        <title>Third-Generation Sequencing Reveals the Adaptive Role of the Epigenome in Three Deep-Sea Polychaetes.</title>
        <authorList>
            <person name="Perez M."/>
            <person name="Aroh O."/>
            <person name="Sun Y."/>
            <person name="Lan Y."/>
            <person name="Juniper S.K."/>
            <person name="Young C.R."/>
            <person name="Angers B."/>
            <person name="Qian P.Y."/>
        </authorList>
    </citation>
    <scope>NUCLEOTIDE SEQUENCE</scope>
    <source>
        <strain evidence="1">R07B-5</strain>
    </source>
</reference>
<gene>
    <name evidence="1" type="ORF">NP493_1401g00026</name>
</gene>
<name>A0AAD9NC05_RIDPI</name>
<keyword evidence="2" id="KW-1185">Reference proteome</keyword>
<accession>A0AAD9NC05</accession>
<dbReference type="AlphaFoldDB" id="A0AAD9NC05"/>
<evidence type="ECO:0000313" key="2">
    <source>
        <dbReference type="Proteomes" id="UP001209878"/>
    </source>
</evidence>
<dbReference type="PANTHER" id="PTHR47027">
    <property type="entry name" value="REVERSE TRANSCRIPTASE DOMAIN-CONTAINING PROTEIN"/>
    <property type="match status" value="1"/>
</dbReference>
<evidence type="ECO:0008006" key="3">
    <source>
        <dbReference type="Google" id="ProtNLM"/>
    </source>
</evidence>
<dbReference type="EMBL" id="JAODUO010001400">
    <property type="protein sequence ID" value="KAK2164722.1"/>
    <property type="molecule type" value="Genomic_DNA"/>
</dbReference>